<reference evidence="1 2" key="1">
    <citation type="journal article" date="2021" name="Microorganisms">
        <title>Genome Evolution of Filamentous Cyanobacterium Nostoc Species: From Facultative Symbiosis to Free Living.</title>
        <authorList>
            <person name="Huo D."/>
            <person name="Li H."/>
            <person name="Cai F."/>
            <person name="Guo X."/>
            <person name="Qiao Z."/>
            <person name="Wang W."/>
            <person name="Yu G."/>
            <person name="Li R."/>
        </authorList>
    </citation>
    <scope>NUCLEOTIDE SEQUENCE [LARGE SCALE GENOMIC DNA]</scope>
    <source>
        <strain evidence="1 2">CHAB 5714</strain>
    </source>
</reference>
<dbReference type="Proteomes" id="UP001199525">
    <property type="component" value="Unassembled WGS sequence"/>
</dbReference>
<evidence type="ECO:0008006" key="3">
    <source>
        <dbReference type="Google" id="ProtNLM"/>
    </source>
</evidence>
<dbReference type="RefSeq" id="WP_229490757.1">
    <property type="nucleotide sequence ID" value="NZ_JAIVFQ010000149.1"/>
</dbReference>
<keyword evidence="2" id="KW-1185">Reference proteome</keyword>
<dbReference type="EMBL" id="JAIVFQ010000149">
    <property type="protein sequence ID" value="MCC5604712.1"/>
    <property type="molecule type" value="Genomic_DNA"/>
</dbReference>
<protein>
    <recommendedName>
        <fullName evidence="3">Transposase</fullName>
    </recommendedName>
</protein>
<name>A0ABS8IKD7_9NOSO</name>
<evidence type="ECO:0000313" key="2">
    <source>
        <dbReference type="Proteomes" id="UP001199525"/>
    </source>
</evidence>
<proteinExistence type="predicted"/>
<comment type="caution">
    <text evidence="1">The sequence shown here is derived from an EMBL/GenBank/DDBJ whole genome shotgun (WGS) entry which is preliminary data.</text>
</comment>
<gene>
    <name evidence="1" type="ORF">LC586_37635</name>
</gene>
<evidence type="ECO:0000313" key="1">
    <source>
        <dbReference type="EMBL" id="MCC5604712.1"/>
    </source>
</evidence>
<sequence>MSAHPGTVQHLTVMLIALSALTVGDVRRAIVAMELVAGVGKKSAAVLPNHRIRHN</sequence>
<accession>A0ABS8IKD7</accession>
<organism evidence="1 2">
    <name type="scientific">Nostoc favosum CHAB5714</name>
    <dbReference type="NCBI Taxonomy" id="2780399"/>
    <lineage>
        <taxon>Bacteria</taxon>
        <taxon>Bacillati</taxon>
        <taxon>Cyanobacteriota</taxon>
        <taxon>Cyanophyceae</taxon>
        <taxon>Nostocales</taxon>
        <taxon>Nostocaceae</taxon>
        <taxon>Nostoc</taxon>
        <taxon>Nostoc favosum</taxon>
    </lineage>
</organism>